<reference evidence="3" key="1">
    <citation type="journal article" date="2019" name="Int. J. Syst. Evol. Microbiol.">
        <title>The Global Catalogue of Microorganisms (GCM) 10K type strain sequencing project: providing services to taxonomists for standard genome sequencing and annotation.</title>
        <authorList>
            <consortium name="The Broad Institute Genomics Platform"/>
            <consortium name="The Broad Institute Genome Sequencing Center for Infectious Disease"/>
            <person name="Wu L."/>
            <person name="Ma J."/>
        </authorList>
    </citation>
    <scope>NUCLEOTIDE SEQUENCE [LARGE SCALE GENOMIC DNA]</scope>
    <source>
        <strain evidence="3">JCM 17440</strain>
    </source>
</reference>
<evidence type="ECO:0000259" key="1">
    <source>
        <dbReference type="Pfam" id="PF14016"/>
    </source>
</evidence>
<name>A0ABP8CIX6_9ACTN</name>
<sequence>MAAEMQEQDGSTETRTVSMLSLKNNSGRPCTIPAGWASMGLSDENGTYQPLQASRQNYPGAGMNITVKPGEWVYASMKWTTDVECPDTKSFAVSWYGTWVAAPAKWFNGPRQLCPNTVVQGTIQPTRVGVNFM</sequence>
<dbReference type="Proteomes" id="UP001501710">
    <property type="component" value="Unassembled WGS sequence"/>
</dbReference>
<dbReference type="EMBL" id="BAABAS010000021">
    <property type="protein sequence ID" value="GAA4239610.1"/>
    <property type="molecule type" value="Genomic_DNA"/>
</dbReference>
<evidence type="ECO:0000313" key="2">
    <source>
        <dbReference type="EMBL" id="GAA4239610.1"/>
    </source>
</evidence>
<gene>
    <name evidence="2" type="ORF">GCM10022254_60320</name>
</gene>
<accession>A0ABP8CIX6</accession>
<keyword evidence="3" id="KW-1185">Reference proteome</keyword>
<organism evidence="2 3">
    <name type="scientific">Actinomadura meridiana</name>
    <dbReference type="NCBI Taxonomy" id="559626"/>
    <lineage>
        <taxon>Bacteria</taxon>
        <taxon>Bacillati</taxon>
        <taxon>Actinomycetota</taxon>
        <taxon>Actinomycetes</taxon>
        <taxon>Streptosporangiales</taxon>
        <taxon>Thermomonosporaceae</taxon>
        <taxon>Actinomadura</taxon>
    </lineage>
</organism>
<comment type="caution">
    <text evidence="2">The sequence shown here is derived from an EMBL/GenBank/DDBJ whole genome shotgun (WGS) entry which is preliminary data.</text>
</comment>
<dbReference type="Pfam" id="PF14016">
    <property type="entry name" value="DUF4232"/>
    <property type="match status" value="1"/>
</dbReference>
<proteinExistence type="predicted"/>
<dbReference type="InterPro" id="IPR025326">
    <property type="entry name" value="DUF4232"/>
</dbReference>
<evidence type="ECO:0000313" key="3">
    <source>
        <dbReference type="Proteomes" id="UP001501710"/>
    </source>
</evidence>
<feature type="domain" description="DUF4232" evidence="1">
    <location>
        <begin position="8"/>
        <end position="86"/>
    </location>
</feature>
<protein>
    <recommendedName>
        <fullName evidence="1">DUF4232 domain-containing protein</fullName>
    </recommendedName>
</protein>